<organism evidence="2 3">
    <name type="scientific">Acidithiobacillus caldus (strain SM-1)</name>
    <dbReference type="NCBI Taxonomy" id="990288"/>
    <lineage>
        <taxon>Bacteria</taxon>
        <taxon>Pseudomonadati</taxon>
        <taxon>Pseudomonadota</taxon>
        <taxon>Acidithiobacillia</taxon>
        <taxon>Acidithiobacillales</taxon>
        <taxon>Acidithiobacillaceae</taxon>
        <taxon>Acidithiobacillus</taxon>
    </lineage>
</organism>
<evidence type="ECO:0000313" key="2">
    <source>
        <dbReference type="EMBL" id="AEK59383.1"/>
    </source>
</evidence>
<dbReference type="Proteomes" id="UP000006135">
    <property type="component" value="Chromosome"/>
</dbReference>
<dbReference type="STRING" id="990288.Atc_2736"/>
<name>F9ZTN6_ACICS</name>
<feature type="region of interest" description="Disordered" evidence="1">
    <location>
        <begin position="1"/>
        <end position="22"/>
    </location>
</feature>
<sequence>MSPHPESHTYLTAADLADPNKRMPINPDRGCLGGGACAPGLKRLLKKSVV</sequence>
<evidence type="ECO:0000256" key="1">
    <source>
        <dbReference type="SAM" id="MobiDB-lite"/>
    </source>
</evidence>
<dbReference type="GeneID" id="92933195"/>
<dbReference type="AlphaFoldDB" id="F9ZTN6"/>
<protein>
    <submittedName>
        <fullName evidence="2">EF hand domain protein</fullName>
    </submittedName>
</protein>
<dbReference type="KEGG" id="acu:Atc_2736"/>
<proteinExistence type="predicted"/>
<reference evidence="2 3" key="1">
    <citation type="journal article" date="2011" name="J. Genet. Genomics">
        <title>Unraveling the Acidithiobacillus caldus complete genome and its central metabolisms for carbon assimilation.</title>
        <authorList>
            <person name="You X.Y."/>
            <person name="Guo X."/>
            <person name="Zheng H.J."/>
            <person name="Zhang M.J."/>
            <person name="Liu L.J."/>
            <person name="Zhu Y.Q."/>
            <person name="Zhu B."/>
            <person name="Wang S.Y."/>
            <person name="Zhao G.P."/>
            <person name="Poetsch A."/>
            <person name="Jiang C.Y."/>
            <person name="Liu S.J."/>
        </authorList>
    </citation>
    <scope>NUCLEOTIDE SEQUENCE [LARGE SCALE GENOMIC DNA]</scope>
    <source>
        <strain evidence="2 3">SM-1</strain>
    </source>
</reference>
<dbReference type="EMBL" id="CP002573">
    <property type="protein sequence ID" value="AEK59383.1"/>
    <property type="molecule type" value="Genomic_DNA"/>
</dbReference>
<dbReference type="RefSeq" id="WP_014003567.1">
    <property type="nucleotide sequence ID" value="NC_015850.1"/>
</dbReference>
<dbReference type="HOGENOM" id="CLU_3113454_0_0_6"/>
<gene>
    <name evidence="2" type="ordered locus">Atc_2736</name>
</gene>
<evidence type="ECO:0000313" key="3">
    <source>
        <dbReference type="Proteomes" id="UP000006135"/>
    </source>
</evidence>
<keyword evidence="3" id="KW-1185">Reference proteome</keyword>
<accession>F9ZTN6</accession>